<dbReference type="AlphaFoldDB" id="A0A3B0XTD0"/>
<protein>
    <submittedName>
        <fullName evidence="1">Uncharacterized protein</fullName>
    </submittedName>
</protein>
<evidence type="ECO:0000313" key="1">
    <source>
        <dbReference type="EMBL" id="VAW59596.1"/>
    </source>
</evidence>
<reference evidence="1" key="1">
    <citation type="submission" date="2018-06" db="EMBL/GenBank/DDBJ databases">
        <authorList>
            <person name="Zhirakovskaya E."/>
        </authorList>
    </citation>
    <scope>NUCLEOTIDE SEQUENCE</scope>
</reference>
<gene>
    <name evidence="1" type="ORF">MNBD_GAMMA08-11</name>
</gene>
<name>A0A3B0XTD0_9ZZZZ</name>
<sequence>MIILNIKQNKLVKNMLGKHRIHTIDERGYYIVNGDGNSGGVFYLYDDGIIRKGVQGFYDNPTGADAFWPTEKEAYAFLFKWSIQTKCVNNIGEWL</sequence>
<dbReference type="EMBL" id="UOFH01000091">
    <property type="protein sequence ID" value="VAW59596.1"/>
    <property type="molecule type" value="Genomic_DNA"/>
</dbReference>
<organism evidence="1">
    <name type="scientific">hydrothermal vent metagenome</name>
    <dbReference type="NCBI Taxonomy" id="652676"/>
    <lineage>
        <taxon>unclassified sequences</taxon>
        <taxon>metagenomes</taxon>
        <taxon>ecological metagenomes</taxon>
    </lineage>
</organism>
<accession>A0A3B0XTD0</accession>
<proteinExistence type="predicted"/>